<reference evidence="1" key="1">
    <citation type="submission" date="2018-06" db="EMBL/GenBank/DDBJ databases">
        <authorList>
            <person name="Zhirakovskaya E."/>
        </authorList>
    </citation>
    <scope>NUCLEOTIDE SEQUENCE</scope>
</reference>
<organism evidence="1">
    <name type="scientific">hydrothermal vent metagenome</name>
    <dbReference type="NCBI Taxonomy" id="652676"/>
    <lineage>
        <taxon>unclassified sequences</taxon>
        <taxon>metagenomes</taxon>
        <taxon>ecological metagenomes</taxon>
    </lineage>
</organism>
<proteinExistence type="predicted"/>
<dbReference type="AlphaFoldDB" id="A0A3B0ZSQ4"/>
<dbReference type="EMBL" id="UOFV01000091">
    <property type="protein sequence ID" value="VAW96575.1"/>
    <property type="molecule type" value="Genomic_DNA"/>
</dbReference>
<name>A0A3B0ZSQ4_9ZZZZ</name>
<accession>A0A3B0ZSQ4</accession>
<sequence length="103" mass="11707">MATIRKLKSKKFFAEVRKLGQYKSKNFTTKVQAMSWAAETDQLLPLKPSQLVDWHISPSPHGFRLFRGQSIASLAANECRYSFVSPRKLALNTSVMAITYEVL</sequence>
<gene>
    <name evidence="1" type="ORF">MNBD_GAMMA19-813</name>
</gene>
<protein>
    <submittedName>
        <fullName evidence="1">Uncharacterized protein</fullName>
    </submittedName>
</protein>
<evidence type="ECO:0000313" key="1">
    <source>
        <dbReference type="EMBL" id="VAW96575.1"/>
    </source>
</evidence>